<dbReference type="AlphaFoldDB" id="A0A4V1ERJ6"/>
<dbReference type="InterPro" id="IPR036217">
    <property type="entry name" value="MethylDNA_cys_MeTrfase_DNAb"/>
</dbReference>
<dbReference type="OrthoDB" id="9802228at2"/>
<dbReference type="Gene3D" id="1.10.10.10">
    <property type="entry name" value="Winged helix-like DNA-binding domain superfamily/Winged helix DNA-binding domain"/>
    <property type="match status" value="1"/>
</dbReference>
<evidence type="ECO:0000259" key="9">
    <source>
        <dbReference type="Pfam" id="PF01035"/>
    </source>
</evidence>
<comment type="similarity">
    <text evidence="2">Belongs to the MGMT family.</text>
</comment>
<reference evidence="10 11" key="2">
    <citation type="submission" date="2019-05" db="EMBL/GenBank/DDBJ databases">
        <authorList>
            <person name="Suflita J.M."/>
            <person name="Marks C.R."/>
        </authorList>
    </citation>
    <scope>NUCLEOTIDE SEQUENCE [LARGE SCALE GENOMIC DNA]</scope>
    <source>
        <strain evidence="10 11">ALDC</strain>
    </source>
</reference>
<dbReference type="PANTHER" id="PTHR10815:SF13">
    <property type="entry name" value="METHYLATED-DNA--PROTEIN-CYSTEINE METHYLTRANSFERASE"/>
    <property type="match status" value="1"/>
</dbReference>
<dbReference type="NCBIfam" id="TIGR00589">
    <property type="entry name" value="ogt"/>
    <property type="match status" value="1"/>
</dbReference>
<dbReference type="InterPro" id="IPR014048">
    <property type="entry name" value="MethylDNA_cys_MeTrfase_DNA-bd"/>
</dbReference>
<dbReference type="EMBL" id="CP040098">
    <property type="protein sequence ID" value="QCQ21871.1"/>
    <property type="molecule type" value="Genomic_DNA"/>
</dbReference>
<dbReference type="SUPFAM" id="SSF46767">
    <property type="entry name" value="Methylated DNA-protein cysteine methyltransferase, C-terminal domain"/>
    <property type="match status" value="1"/>
</dbReference>
<evidence type="ECO:0000256" key="1">
    <source>
        <dbReference type="ARBA" id="ARBA00001286"/>
    </source>
</evidence>
<dbReference type="Proteomes" id="UP000298602">
    <property type="component" value="Chromosome"/>
</dbReference>
<dbReference type="GO" id="GO:0006281">
    <property type="term" value="P:DNA repair"/>
    <property type="evidence" value="ECO:0007669"/>
    <property type="project" value="UniProtKB-KW"/>
</dbReference>
<dbReference type="FunFam" id="1.10.10.10:FF:000214">
    <property type="entry name" value="Methylated-DNA--protein-cysteine methyltransferase"/>
    <property type="match status" value="1"/>
</dbReference>
<evidence type="ECO:0000256" key="5">
    <source>
        <dbReference type="ARBA" id="ARBA00022679"/>
    </source>
</evidence>
<evidence type="ECO:0000256" key="3">
    <source>
        <dbReference type="ARBA" id="ARBA00011918"/>
    </source>
</evidence>
<evidence type="ECO:0000256" key="2">
    <source>
        <dbReference type="ARBA" id="ARBA00008711"/>
    </source>
</evidence>
<proteinExistence type="inferred from homology"/>
<evidence type="ECO:0000256" key="7">
    <source>
        <dbReference type="ARBA" id="ARBA00023204"/>
    </source>
</evidence>
<evidence type="ECO:0000313" key="11">
    <source>
        <dbReference type="Proteomes" id="UP000298602"/>
    </source>
</evidence>
<evidence type="ECO:0000256" key="4">
    <source>
        <dbReference type="ARBA" id="ARBA00022603"/>
    </source>
</evidence>
<reference evidence="10 11" key="1">
    <citation type="submission" date="2019-05" db="EMBL/GenBank/DDBJ databases">
        <title>The Complete Genome Sequence of the n-alkane-degrading Desulfoglaeba alkanexedens ALDC reveals multiple alkylsuccinate synthase gene clusters.</title>
        <authorList>
            <person name="Callaghan A.V."/>
            <person name="Davidova I.A."/>
            <person name="Duncan K.E."/>
            <person name="Morris B."/>
            <person name="McInerney M.J."/>
        </authorList>
    </citation>
    <scope>NUCLEOTIDE SEQUENCE [LARGE SCALE GENOMIC DNA]</scope>
    <source>
        <strain evidence="10 11">ALDC</strain>
    </source>
</reference>
<keyword evidence="5 10" id="KW-0808">Transferase</keyword>
<evidence type="ECO:0000313" key="10">
    <source>
        <dbReference type="EMBL" id="QCQ21871.1"/>
    </source>
</evidence>
<protein>
    <recommendedName>
        <fullName evidence="3">methylated-DNA--[protein]-cysteine S-methyltransferase</fullName>
        <ecNumber evidence="3">2.1.1.63</ecNumber>
    </recommendedName>
</protein>
<name>A0A4V1ERJ6_9BACT</name>
<gene>
    <name evidence="10" type="ORF">FDQ92_06580</name>
</gene>
<keyword evidence="6" id="KW-0227">DNA damage</keyword>
<dbReference type="Pfam" id="PF01035">
    <property type="entry name" value="DNA_binding_1"/>
    <property type="match status" value="1"/>
</dbReference>
<dbReference type="GO" id="GO:0032259">
    <property type="term" value="P:methylation"/>
    <property type="evidence" value="ECO:0007669"/>
    <property type="project" value="UniProtKB-KW"/>
</dbReference>
<evidence type="ECO:0000256" key="6">
    <source>
        <dbReference type="ARBA" id="ARBA00022763"/>
    </source>
</evidence>
<comment type="catalytic activity">
    <reaction evidence="1">
        <text>a 4-O-methyl-thymidine in DNA + L-cysteinyl-[protein] = a thymidine in DNA + S-methyl-L-cysteinyl-[protein]</text>
        <dbReference type="Rhea" id="RHEA:53428"/>
        <dbReference type="Rhea" id="RHEA-COMP:10131"/>
        <dbReference type="Rhea" id="RHEA-COMP:10132"/>
        <dbReference type="Rhea" id="RHEA-COMP:13555"/>
        <dbReference type="Rhea" id="RHEA-COMP:13556"/>
        <dbReference type="ChEBI" id="CHEBI:29950"/>
        <dbReference type="ChEBI" id="CHEBI:82612"/>
        <dbReference type="ChEBI" id="CHEBI:137386"/>
        <dbReference type="ChEBI" id="CHEBI:137387"/>
        <dbReference type="EC" id="2.1.1.63"/>
    </reaction>
</comment>
<dbReference type="GO" id="GO:0003908">
    <property type="term" value="F:methylated-DNA-[protein]-cysteine S-methyltransferase activity"/>
    <property type="evidence" value="ECO:0007669"/>
    <property type="project" value="UniProtKB-EC"/>
</dbReference>
<comment type="catalytic activity">
    <reaction evidence="8">
        <text>a 6-O-methyl-2'-deoxyguanosine in DNA + L-cysteinyl-[protein] = S-methyl-L-cysteinyl-[protein] + a 2'-deoxyguanosine in DNA</text>
        <dbReference type="Rhea" id="RHEA:24000"/>
        <dbReference type="Rhea" id="RHEA-COMP:10131"/>
        <dbReference type="Rhea" id="RHEA-COMP:10132"/>
        <dbReference type="Rhea" id="RHEA-COMP:11367"/>
        <dbReference type="Rhea" id="RHEA-COMP:11368"/>
        <dbReference type="ChEBI" id="CHEBI:29950"/>
        <dbReference type="ChEBI" id="CHEBI:82612"/>
        <dbReference type="ChEBI" id="CHEBI:85445"/>
        <dbReference type="ChEBI" id="CHEBI:85448"/>
        <dbReference type="EC" id="2.1.1.63"/>
    </reaction>
</comment>
<dbReference type="KEGG" id="dax:FDQ92_06580"/>
<dbReference type="CDD" id="cd06445">
    <property type="entry name" value="ATase"/>
    <property type="match status" value="1"/>
</dbReference>
<organism evidence="10 11">
    <name type="scientific">Desulfoglaeba alkanexedens ALDC</name>
    <dbReference type="NCBI Taxonomy" id="980445"/>
    <lineage>
        <taxon>Bacteria</taxon>
        <taxon>Pseudomonadati</taxon>
        <taxon>Thermodesulfobacteriota</taxon>
        <taxon>Syntrophobacteria</taxon>
        <taxon>Syntrophobacterales</taxon>
        <taxon>Syntrophobacteraceae</taxon>
        <taxon>Desulfoglaeba</taxon>
    </lineage>
</organism>
<feature type="domain" description="Methylated-DNA-[protein]-cysteine S-methyltransferase DNA binding" evidence="9">
    <location>
        <begin position="100"/>
        <end position="178"/>
    </location>
</feature>
<keyword evidence="4 10" id="KW-0489">Methyltransferase</keyword>
<dbReference type="InterPro" id="IPR001497">
    <property type="entry name" value="MethylDNA_cys_MeTrfase_AS"/>
</dbReference>
<accession>A0A4V1ERJ6</accession>
<evidence type="ECO:0000256" key="8">
    <source>
        <dbReference type="ARBA" id="ARBA00049348"/>
    </source>
</evidence>
<sequence>MTGERADGRHQGSGLRLAARVDSHSGLPRGLRLFHFAGVVEPSDQAVADLLQRERIDGPFERERSGSSLLSELREAVLRYFEGSGVHPHRPLDLGGGTLFQQSVWRTLCEIPFGEVRTYRQIGEVIGRPQGARAVGQACRRNPIALVVPCHRVVASDGKLGGYSGGCHIKRYLLDLERIGAGVRPSPRR</sequence>
<dbReference type="InterPro" id="IPR036388">
    <property type="entry name" value="WH-like_DNA-bd_sf"/>
</dbReference>
<dbReference type="PROSITE" id="PS00374">
    <property type="entry name" value="MGMT"/>
    <property type="match status" value="1"/>
</dbReference>
<keyword evidence="11" id="KW-1185">Reference proteome</keyword>
<dbReference type="PANTHER" id="PTHR10815">
    <property type="entry name" value="METHYLATED-DNA--PROTEIN-CYSTEINE METHYLTRANSFERASE"/>
    <property type="match status" value="1"/>
</dbReference>
<dbReference type="EC" id="2.1.1.63" evidence="3"/>
<keyword evidence="7" id="KW-0234">DNA repair</keyword>